<sequence>MYTHTSTYIHTPTAPSCDAGSLKASHTQMVHVIFPHHANTSGITFGGQIMSWMETAGQIAASRFNRSPRAVLVSVDNLSFREPTHMGDMVYIVAKVSASYTTSVETVVSVYKGKGMELVHCNSAFMTFANIDGETGKSKSVPKADATTAEEMALVSTAWHRRKIRIDQVQKLRRPENMNEQ</sequence>
<dbReference type="PANTHER" id="PTHR11049">
    <property type="entry name" value="ACYL COENZYME A THIOESTER HYDROLASE"/>
    <property type="match status" value="1"/>
</dbReference>
<gene>
    <name evidence="3" type="ORF">SARC_01488</name>
</gene>
<dbReference type="Proteomes" id="UP000054560">
    <property type="component" value="Unassembled WGS sequence"/>
</dbReference>
<accession>A0A0L0GBH7</accession>
<dbReference type="Gene3D" id="3.10.129.10">
    <property type="entry name" value="Hotdog Thioesterase"/>
    <property type="match status" value="1"/>
</dbReference>
<dbReference type="GeneID" id="25901992"/>
<dbReference type="GO" id="GO:0006637">
    <property type="term" value="P:acyl-CoA metabolic process"/>
    <property type="evidence" value="ECO:0007669"/>
    <property type="project" value="TreeGrafter"/>
</dbReference>
<dbReference type="STRING" id="667725.A0A0L0GBH7"/>
<dbReference type="InterPro" id="IPR029069">
    <property type="entry name" value="HotDog_dom_sf"/>
</dbReference>
<dbReference type="CDD" id="cd03442">
    <property type="entry name" value="BFIT_BACH"/>
    <property type="match status" value="1"/>
</dbReference>
<organism evidence="3 4">
    <name type="scientific">Sphaeroforma arctica JP610</name>
    <dbReference type="NCBI Taxonomy" id="667725"/>
    <lineage>
        <taxon>Eukaryota</taxon>
        <taxon>Ichthyosporea</taxon>
        <taxon>Ichthyophonida</taxon>
        <taxon>Sphaeroforma</taxon>
    </lineage>
</organism>
<feature type="domain" description="HotDog ACOT-type" evidence="2">
    <location>
        <begin position="23"/>
        <end position="134"/>
    </location>
</feature>
<name>A0A0L0GBH7_9EUKA</name>
<dbReference type="PROSITE" id="PS51770">
    <property type="entry name" value="HOTDOG_ACOT"/>
    <property type="match status" value="1"/>
</dbReference>
<evidence type="ECO:0000259" key="2">
    <source>
        <dbReference type="PROSITE" id="PS51770"/>
    </source>
</evidence>
<dbReference type="EMBL" id="KQ241655">
    <property type="protein sequence ID" value="KNC86355.1"/>
    <property type="molecule type" value="Genomic_DNA"/>
</dbReference>
<evidence type="ECO:0000256" key="1">
    <source>
        <dbReference type="ARBA" id="ARBA00022801"/>
    </source>
</evidence>
<dbReference type="OrthoDB" id="3184331at2759"/>
<dbReference type="GO" id="GO:0005829">
    <property type="term" value="C:cytosol"/>
    <property type="evidence" value="ECO:0007669"/>
    <property type="project" value="TreeGrafter"/>
</dbReference>
<keyword evidence="1" id="KW-0378">Hydrolase</keyword>
<dbReference type="RefSeq" id="XP_014160257.1">
    <property type="nucleotide sequence ID" value="XM_014304782.1"/>
</dbReference>
<protein>
    <recommendedName>
        <fullName evidence="2">HotDog ACOT-type domain-containing protein</fullName>
    </recommendedName>
</protein>
<proteinExistence type="predicted"/>
<dbReference type="SUPFAM" id="SSF54637">
    <property type="entry name" value="Thioesterase/thiol ester dehydrase-isomerase"/>
    <property type="match status" value="1"/>
</dbReference>
<dbReference type="InterPro" id="IPR033120">
    <property type="entry name" value="HOTDOG_ACOT"/>
</dbReference>
<dbReference type="AlphaFoldDB" id="A0A0L0GBH7"/>
<dbReference type="InterPro" id="IPR040170">
    <property type="entry name" value="Cytosol_ACT"/>
</dbReference>
<dbReference type="eggNOG" id="KOG2763">
    <property type="taxonomic scope" value="Eukaryota"/>
</dbReference>
<dbReference type="Pfam" id="PF03061">
    <property type="entry name" value="4HBT"/>
    <property type="match status" value="1"/>
</dbReference>
<reference evidence="3 4" key="1">
    <citation type="submission" date="2011-02" db="EMBL/GenBank/DDBJ databases">
        <title>The Genome Sequence of Sphaeroforma arctica JP610.</title>
        <authorList>
            <consortium name="The Broad Institute Genome Sequencing Platform"/>
            <person name="Russ C."/>
            <person name="Cuomo C."/>
            <person name="Young S.K."/>
            <person name="Zeng Q."/>
            <person name="Gargeya S."/>
            <person name="Alvarado L."/>
            <person name="Berlin A."/>
            <person name="Chapman S.B."/>
            <person name="Chen Z."/>
            <person name="Freedman E."/>
            <person name="Gellesch M."/>
            <person name="Goldberg J."/>
            <person name="Griggs A."/>
            <person name="Gujja S."/>
            <person name="Heilman E."/>
            <person name="Heiman D."/>
            <person name="Howarth C."/>
            <person name="Mehta T."/>
            <person name="Neiman D."/>
            <person name="Pearson M."/>
            <person name="Roberts A."/>
            <person name="Saif S."/>
            <person name="Shea T."/>
            <person name="Shenoy N."/>
            <person name="Sisk P."/>
            <person name="Stolte C."/>
            <person name="Sykes S."/>
            <person name="White J."/>
            <person name="Yandava C."/>
            <person name="Burger G."/>
            <person name="Gray M.W."/>
            <person name="Holland P.W.H."/>
            <person name="King N."/>
            <person name="Lang F.B.F."/>
            <person name="Roger A.J."/>
            <person name="Ruiz-Trillo I."/>
            <person name="Haas B."/>
            <person name="Nusbaum C."/>
            <person name="Birren B."/>
        </authorList>
    </citation>
    <scope>NUCLEOTIDE SEQUENCE [LARGE SCALE GENOMIC DNA]</scope>
    <source>
        <strain evidence="3 4">JP610</strain>
    </source>
</reference>
<dbReference type="PANTHER" id="PTHR11049:SF16">
    <property type="entry name" value="PROTEIN VDLD"/>
    <property type="match status" value="1"/>
</dbReference>
<evidence type="ECO:0000313" key="4">
    <source>
        <dbReference type="Proteomes" id="UP000054560"/>
    </source>
</evidence>
<keyword evidence="4" id="KW-1185">Reference proteome</keyword>
<dbReference type="InterPro" id="IPR006683">
    <property type="entry name" value="Thioestr_dom"/>
</dbReference>
<dbReference type="GO" id="GO:0052816">
    <property type="term" value="F:long-chain fatty acyl-CoA hydrolase activity"/>
    <property type="evidence" value="ECO:0007669"/>
    <property type="project" value="TreeGrafter"/>
</dbReference>
<evidence type="ECO:0000313" key="3">
    <source>
        <dbReference type="EMBL" id="KNC86355.1"/>
    </source>
</evidence>